<protein>
    <recommendedName>
        <fullName evidence="14">DUF4347 domain-containing protein</fullName>
    </recommendedName>
</protein>
<keyword evidence="4" id="KW-0800">Toxin</keyword>
<feature type="region of interest" description="Disordered" evidence="8">
    <location>
        <begin position="2416"/>
        <end position="2436"/>
    </location>
</feature>
<evidence type="ECO:0000256" key="2">
    <source>
        <dbReference type="ARBA" id="ARBA00004613"/>
    </source>
</evidence>
<feature type="domain" description="Bacterial Ig-like" evidence="11">
    <location>
        <begin position="2191"/>
        <end position="2292"/>
    </location>
</feature>
<evidence type="ECO:0000256" key="7">
    <source>
        <dbReference type="ARBA" id="ARBA00023136"/>
    </source>
</evidence>
<feature type="domain" description="DUF4347" evidence="9">
    <location>
        <begin position="31"/>
        <end position="182"/>
    </location>
</feature>
<dbReference type="SUPFAM" id="SSF51120">
    <property type="entry name" value="beta-Roll"/>
    <property type="match status" value="7"/>
</dbReference>
<reference evidence="12 13" key="1">
    <citation type="journal article" date="2014" name="Genome Announc.">
        <title>Complete Genome Sequence of the Model Rhizosphere Strain Azospirillum brasilense Az39, Successfully Applied in Agriculture.</title>
        <authorList>
            <person name="Rivera D."/>
            <person name="Revale S."/>
            <person name="Molina R."/>
            <person name="Gualpa J."/>
            <person name="Puente M."/>
            <person name="Maroniche G."/>
            <person name="Paris G."/>
            <person name="Baker D."/>
            <person name="Clavijo B."/>
            <person name="McLay K."/>
            <person name="Spaepen S."/>
            <person name="Perticari A."/>
            <person name="Vazquez M."/>
            <person name="Wisniewski-Dye F."/>
            <person name="Watkins C."/>
            <person name="Martinez-Abarca F."/>
            <person name="Vanderleyden J."/>
            <person name="Cassan F."/>
        </authorList>
    </citation>
    <scope>NUCLEOTIDE SEQUENCE [LARGE SCALE GENOMIC DNA]</scope>
    <source>
        <strain evidence="12 13">Az39</strain>
    </source>
</reference>
<evidence type="ECO:0000256" key="3">
    <source>
        <dbReference type="ARBA" id="ARBA00022525"/>
    </source>
</evidence>
<evidence type="ECO:0000259" key="11">
    <source>
        <dbReference type="Pfam" id="PF19078"/>
    </source>
</evidence>
<evidence type="ECO:0000256" key="4">
    <source>
        <dbReference type="ARBA" id="ARBA00022656"/>
    </source>
</evidence>
<dbReference type="InterPro" id="IPR044048">
    <property type="entry name" value="Big_12"/>
</dbReference>
<dbReference type="PANTHER" id="PTHR38340">
    <property type="entry name" value="S-LAYER PROTEIN"/>
    <property type="match status" value="1"/>
</dbReference>
<evidence type="ECO:0000259" key="10">
    <source>
        <dbReference type="Pfam" id="PF17936"/>
    </source>
</evidence>
<dbReference type="Pfam" id="PF00353">
    <property type="entry name" value="HemolysinCabind"/>
    <property type="match status" value="15"/>
</dbReference>
<evidence type="ECO:0000313" key="13">
    <source>
        <dbReference type="Proteomes" id="UP000027186"/>
    </source>
</evidence>
<dbReference type="InterPro" id="IPR003995">
    <property type="entry name" value="RTX_toxin_determinant-A"/>
</dbReference>
<proteinExistence type="predicted"/>
<evidence type="ECO:0000256" key="8">
    <source>
        <dbReference type="SAM" id="MobiDB-lite"/>
    </source>
</evidence>
<dbReference type="InterPro" id="IPR041498">
    <property type="entry name" value="Big_6"/>
</dbReference>
<feature type="region of interest" description="Disordered" evidence="8">
    <location>
        <begin position="692"/>
        <end position="767"/>
    </location>
</feature>
<dbReference type="InterPro" id="IPR050557">
    <property type="entry name" value="RTX_toxin/Mannuronan_C5-epim"/>
</dbReference>
<dbReference type="PRINTS" id="PR01488">
    <property type="entry name" value="RTXTOXINA"/>
</dbReference>
<dbReference type="Pfam" id="PF19078">
    <property type="entry name" value="Big_12"/>
    <property type="match status" value="1"/>
</dbReference>
<dbReference type="EMBL" id="CP007793">
    <property type="protein sequence ID" value="AIB12433.1"/>
    <property type="molecule type" value="Genomic_DNA"/>
</dbReference>
<dbReference type="Proteomes" id="UP000027186">
    <property type="component" value="Chromosome"/>
</dbReference>
<feature type="domain" description="Bacterial Ig" evidence="10">
    <location>
        <begin position="2115"/>
        <end position="2184"/>
    </location>
</feature>
<dbReference type="InterPro" id="IPR018511">
    <property type="entry name" value="Hemolysin-typ_Ca-bd_CS"/>
</dbReference>
<evidence type="ECO:0000259" key="9">
    <source>
        <dbReference type="Pfam" id="PF14252"/>
    </source>
</evidence>
<dbReference type="GO" id="GO:0005576">
    <property type="term" value="C:extracellular region"/>
    <property type="evidence" value="ECO:0007669"/>
    <property type="project" value="UniProtKB-SubCell"/>
</dbReference>
<name>A0A060DN15_9PROT</name>
<dbReference type="Gene3D" id="2.150.10.10">
    <property type="entry name" value="Serralysin-like metalloprotease, C-terminal"/>
    <property type="match status" value="10"/>
</dbReference>
<dbReference type="PANTHER" id="PTHR38340:SF1">
    <property type="entry name" value="S-LAYER PROTEIN"/>
    <property type="match status" value="1"/>
</dbReference>
<dbReference type="Gene3D" id="3.30.420.430">
    <property type="match status" value="2"/>
</dbReference>
<sequence length="3003" mass="294644">MDTTNLIASAVTWTIPRPADPTANGGRMEAVFIDTGLADWQTLMAGVAAGIEIVLIDGSADGLAQMAAWAAGRSGYDAIHVLSHGAAGQVRLGALLLDTAAVADRSAELAALGGALTQTGDLLLYGCDVASGDGTSFIAALAEATGADVAASTDRTGSFAAGGNWVLEAGIGSLETSSLVFQGYAHALAPLAPTAGNDSLTGTVGDDSIAGLAGNDTLRGNDGNDTLDGGDGDDTLYGDAGNDSLEGGDGNDYLDGGTGNDTLVGGAGNDNLVGGAGNDSLVGGAGNDTFSIGSLSDYTNDDIIDGGAGDDTIRFFSTTAGDTLVLNSNVTDSDGTISVVISGTATGGINSAAVNIDASAVTLAGGVTISGNGEANTLTGSAQNDTISAANGNDTLFGGAGNDNLSGGNGDDSIVGGTGNDYLDGGAGNDSLFGGDGDDTLSGGAGTDRLFGGDGDDVFLISAAADHTADETINGGAGNDVIRFVSSSSGAILVLNSNLTDSDGTITIDVSRRADGTTSNSAVGVDASAVTLTGGVTIIGNAGKNVLTGSAYNDSINGGNGDNVLDGGDGDDTIIGGTGNDTIIGGAGTDSLFGGSFNDVFGIAAGSHHTANETIDGGTSSDTIRFYSATDGDTLTLNSNLKNGSNNFTIAITGDVNGAASNASVNVDASAVTLAGGLKIFGSGGNNVLTGTAQSDSIEGGDGNDSINGGDGRDTLNGGDGNDTLIGGGNNDSLNGGDGDDSLEGGTGNDTLTGGAGNDTLTGGAGNDVFVDPNGDVITTLESGDIIRLTGGAAQMLGASHLQYDSGTKTLTVDWDKNDTFGGGSDVVITFTDAPNLTTFTITDNGAFADITMSAAPTGPTVTDANISISGGSGTGGAYKIGDTVTATWSNTATGDNNTDALTGVTMDFSQFGGGSAVAATNSNGVWTATYIITAGSIDATNRNVSVTATTASGSTTQADGTNATVDNVAPTLTLGNMAGQASLVGTNSTLRIGSTVTAIWDNSGSGDGSDNTDTIASVTADFSQFGGGSAVAMTNTGGVWTATYTVVAGSFDTTGRNVSITVTDNAGNSTTLTDTANHKLDNVAPTVTDANIAISGGTGTGGAYKIGDTVTATWDNTLSGDNNTDTLTGVTMDFSQFGGGSAVTATNSNGVWTATYTITSGSIDATSRNVSVSVTDNAGNKTTTADAANAIVDNQAPKVTDPAISISGGTGTGGAYKIGDTVTMTWDNTLAGDNNTDTLASVTVDFSQFGGGSAVAATNSNGVWTATHAITSAPGGTANLNVSVTATDNAGNVKTTADTTNATLEVAVPTVTDGNIAISGGSGTGGAYKIGDTVTATWDNTIDGDNNTDTVSGVTMDFSQFGGGSAVAATNSNGVWTATYTITSGSIDDTSRNVSVSASLAGGGTKTTADTTNATVDNQAPTVADGHISVSGATGTGGAYKIGNTVTATWDDTLLNGDNNTDTLASVTFDFSAFGGGSAVAGVNNGGVWTATYTITGGSIDATNRNVSVTVTDDAGNVTTTADSSNATVDNIAPTVTDANIAISGATGIGGAFKIGDTVTVVWNGTADGNTDTLAGVTVDFSQFGGGSSVAATNSNGVWTATHTIVSGSIDATGRNVSVTATDDAGNTKTGIDSSNAVVDDREPWARDSFIAISGATGTGGVYKIGDTVTATWDNRMVGGDNNTDSLTSVTFDFSAFGGGSAVAATQTGDIWTATYTITAGSIDAANRNVSITVTDDAGNMATGTDTTNAAVDNVGLTVTDANISISGGTGTGGAFKAGDTVTMTWDNTLSGDNNTDTLAGVTVDFSQFGGGSAVTATNSNGVWTATYTITGGSVDATGRNVSVTVTDDAGNTTTRADTANATLDNVAPTVTDANISISGGTGTGGSFKTGDTVTMTWDNTLSGDNNTDTLAGVSVDFSQFGGGSAVAATNSNGVWTATYTITAGSIDATGRNVSVSVTDDAGNTTTRADGTNASVDNVAPTVTDAAISISGGSGPGGAYKAGDTVTMTWDNTLAGDNNTDTLAGVTVDFSQFGGGSAVAATNSNGVWTATHTITTGSLEAANRNVSVTVTDNAGNVTTRADTTNATVDNAPPAAPAITGFSSDTGSSSSDHLTNDTTLVLSGTAEANALVTVKLGGNSIGTANANGSGAWTFDYTGTVLPAGTHSFTATATDSAGNVSTASSPFTVTVDTGAPSATLTLSDTSLDETGAATLTITFTEAPVGFALDDLSVSDATLSNLTVQAGSNGLVYTATLTPNLDVEATGRTVTLGTGWTDAAGNAPAATVSSPAFSIDTLGVAGVIATPSGTVTSEAGGAVTVAIVLATRPRGDVTIPLSVSKPGEAQISVGSLTFTTANWDTPQTVTVTGLDDGVNDGAQAYNLVLGAITSTDSRYAGLDPADVALSNADDDPPSIALATATRDDSTTGDPTARVTGTADAGSKVEVWRDLDNDGVLDPEDTLLTSVQLGVGETAFAIDVPLPNNALTDLILVAVDADGHRSAPLDVAQRFRTVETGSGTNVTNESSVDSDGNERVDVEAVSEQAGGFAEVVLTDQTEDDGEPMLTASVSAGTRLVASGPATQQSSAVAGQTLSNSLLMLAAGSDETEKAALQQIASQMPAVTGFLGSSTPVTVRQIVVTASSGGATTGPVTIRGTADQGDGVAAVVLDTRQAAGSTEVNLDNVSIAVILGEARIGGGAGNNAAYGDSSAQFMRMGPGDDTLSGGGGNDTIASTTGNDLLSGDDGDDLVHGGEDNDTVIGGAGNDTVGGGTGDDYVFGDTGDDMLFGEDGDDWVIGGDGRDILSGGAGNDLLFGEGGNDTVFGGDGNDIAFGQEGDDILSLEAGNDIADGGDGNDTLFGGDGNDTLFGGAGADLLSLDAGNDLADGGEGNDTLLGGAGNDTLFGGAGADLIDGGEGNDVIFLIDGADTVWGGAGSDLFVLGTGGGGSVVMDFTAGTDRLALTDSSISLAGVIASARAVGGSTVLDLRPGSSVTIQGQTGDVARWFA</sequence>
<dbReference type="KEGG" id="abq:ABAZ39_10580"/>
<dbReference type="RefSeq" id="WP_038529156.1">
    <property type="nucleotide sequence ID" value="NZ_CP007793.1"/>
</dbReference>
<evidence type="ECO:0000256" key="1">
    <source>
        <dbReference type="ARBA" id="ARBA00004370"/>
    </source>
</evidence>
<comment type="subcellular location">
    <subcellularLocation>
        <location evidence="1">Membrane</location>
    </subcellularLocation>
    <subcellularLocation>
        <location evidence="2">Secreted</location>
    </subcellularLocation>
</comment>
<feature type="region of interest" description="Disordered" evidence="8">
    <location>
        <begin position="214"/>
        <end position="257"/>
    </location>
</feature>
<keyword evidence="5" id="KW-0677">Repeat</keyword>
<accession>A0A060DN15</accession>
<dbReference type="GO" id="GO:0016020">
    <property type="term" value="C:membrane"/>
    <property type="evidence" value="ECO:0007669"/>
    <property type="project" value="UniProtKB-SubCell"/>
</dbReference>
<feature type="region of interest" description="Disordered" evidence="8">
    <location>
        <begin position="2715"/>
        <end position="2763"/>
    </location>
</feature>
<dbReference type="InterPro" id="IPR001343">
    <property type="entry name" value="Hemolysn_Ca-bd"/>
</dbReference>
<dbReference type="Pfam" id="PF17936">
    <property type="entry name" value="Big_6"/>
    <property type="match status" value="1"/>
</dbReference>
<organism evidence="12 13">
    <name type="scientific">Azospirillum argentinense</name>
    <dbReference type="NCBI Taxonomy" id="2970906"/>
    <lineage>
        <taxon>Bacteria</taxon>
        <taxon>Pseudomonadati</taxon>
        <taxon>Pseudomonadota</taxon>
        <taxon>Alphaproteobacteria</taxon>
        <taxon>Rhodospirillales</taxon>
        <taxon>Azospirillaceae</taxon>
        <taxon>Azospirillum</taxon>
    </lineage>
</organism>
<keyword evidence="6" id="KW-0843">Virulence</keyword>
<evidence type="ECO:0008006" key="14">
    <source>
        <dbReference type="Google" id="ProtNLM"/>
    </source>
</evidence>
<keyword evidence="3" id="KW-0964">Secreted</keyword>
<keyword evidence="7" id="KW-0472">Membrane</keyword>
<dbReference type="PRINTS" id="PR00313">
    <property type="entry name" value="CABNDNGRPT"/>
</dbReference>
<dbReference type="GO" id="GO:0005509">
    <property type="term" value="F:calcium ion binding"/>
    <property type="evidence" value="ECO:0007669"/>
    <property type="project" value="InterPro"/>
</dbReference>
<dbReference type="GO" id="GO:0090729">
    <property type="term" value="F:toxin activity"/>
    <property type="evidence" value="ECO:0007669"/>
    <property type="project" value="UniProtKB-KW"/>
</dbReference>
<evidence type="ECO:0000256" key="6">
    <source>
        <dbReference type="ARBA" id="ARBA00023026"/>
    </source>
</evidence>
<dbReference type="InterPro" id="IPR011049">
    <property type="entry name" value="Serralysin-like_metalloprot_C"/>
</dbReference>
<feature type="compositionally biased region" description="Gly residues" evidence="8">
    <location>
        <begin position="718"/>
        <end position="730"/>
    </location>
</feature>
<gene>
    <name evidence="12" type="ORF">ABAZ39_10580</name>
</gene>
<dbReference type="PROSITE" id="PS00330">
    <property type="entry name" value="HEMOLYSIN_CALCIUM"/>
    <property type="match status" value="13"/>
</dbReference>
<dbReference type="InterPro" id="IPR025592">
    <property type="entry name" value="DUF4347"/>
</dbReference>
<evidence type="ECO:0000313" key="12">
    <source>
        <dbReference type="EMBL" id="AIB12433.1"/>
    </source>
</evidence>
<dbReference type="Pfam" id="PF14252">
    <property type="entry name" value="DUF4347"/>
    <property type="match status" value="1"/>
</dbReference>
<evidence type="ECO:0000256" key="5">
    <source>
        <dbReference type="ARBA" id="ARBA00022737"/>
    </source>
</evidence>